<dbReference type="InterPro" id="IPR018076">
    <property type="entry name" value="T2SS_GspF_dom"/>
</dbReference>
<dbReference type="GO" id="GO:0005886">
    <property type="term" value="C:plasma membrane"/>
    <property type="evidence" value="ECO:0007669"/>
    <property type="project" value="UniProtKB-SubCell"/>
</dbReference>
<proteinExistence type="inferred from homology"/>
<evidence type="ECO:0000256" key="6">
    <source>
        <dbReference type="ARBA" id="ARBA00022692"/>
    </source>
</evidence>
<keyword evidence="3 9" id="KW-0813">Transport</keyword>
<evidence type="ECO:0000256" key="8">
    <source>
        <dbReference type="ARBA" id="ARBA00023136"/>
    </source>
</evidence>
<feature type="domain" description="Type II secretion system protein GspF" evidence="11">
    <location>
        <begin position="271"/>
        <end position="394"/>
    </location>
</feature>
<feature type="transmembrane region" description="Helical" evidence="10">
    <location>
        <begin position="168"/>
        <end position="190"/>
    </location>
</feature>
<dbReference type="InterPro" id="IPR003004">
    <property type="entry name" value="GspF/PilC"/>
</dbReference>
<evidence type="ECO:0000256" key="1">
    <source>
        <dbReference type="ARBA" id="ARBA00004429"/>
    </source>
</evidence>
<evidence type="ECO:0000256" key="10">
    <source>
        <dbReference type="SAM" id="Phobius"/>
    </source>
</evidence>
<dbReference type="PRINTS" id="PR00812">
    <property type="entry name" value="BCTERIALGSPF"/>
</dbReference>
<keyword evidence="5" id="KW-0997">Cell inner membrane</keyword>
<accession>A0A2M7IKB9</accession>
<keyword evidence="6 9" id="KW-0812">Transmembrane</keyword>
<gene>
    <name evidence="12" type="ORF">COZ92_01135</name>
</gene>
<evidence type="ECO:0000256" key="4">
    <source>
        <dbReference type="ARBA" id="ARBA00022475"/>
    </source>
</evidence>
<dbReference type="GO" id="GO:0009306">
    <property type="term" value="P:protein secretion"/>
    <property type="evidence" value="ECO:0007669"/>
    <property type="project" value="InterPro"/>
</dbReference>
<feature type="transmembrane region" description="Helical" evidence="10">
    <location>
        <begin position="221"/>
        <end position="240"/>
    </location>
</feature>
<dbReference type="FunFam" id="1.20.81.30:FF:000001">
    <property type="entry name" value="Type II secretion system protein F"/>
    <property type="match status" value="1"/>
</dbReference>
<evidence type="ECO:0000256" key="9">
    <source>
        <dbReference type="RuleBase" id="RU003923"/>
    </source>
</evidence>
<keyword evidence="4" id="KW-1003">Cell membrane</keyword>
<evidence type="ECO:0000256" key="7">
    <source>
        <dbReference type="ARBA" id="ARBA00022989"/>
    </source>
</evidence>
<evidence type="ECO:0000256" key="2">
    <source>
        <dbReference type="ARBA" id="ARBA00005745"/>
    </source>
</evidence>
<name>A0A2M7IKB9_9BACT</name>
<sequence length="401" mass="44476">MKFNYQARNQKGEVQSGTVEASSREVAIGLLQKHGLYVTILEETAAPPFYAKRVKIFERVPAKELVLFSRQLSILFKSKVSLVESLQVLAIQTKNPSFKEKIFNLAEGVEGGTSLSGALSHYPKVFSSFYIAMVKSGETSGKLSEALSYLADHLEREYHLISRVKGAMIYPALIVVVAIAVLAMMMFFVIPQLTKVLAETGEGLPAVTRMVIALSDFFKNWGWTIIIVLIGLAVALFRYYRTKQGKRFFDEFFLELPLVGQVLKMIYLSRFAENLSTLISGGLPIAQALETTGDIVGNTVYKEIIFQTRDEVRKGEPISAILSRYPGAFSPIFTQMALVGERTGTLDKTLMDLVGFYQQEVDRSINNILSLLEPLLIVFLGAIVAGLMAAVLMPLYRMAGL</sequence>
<keyword evidence="8 10" id="KW-0472">Membrane</keyword>
<dbReference type="Gene3D" id="1.20.81.30">
    <property type="entry name" value="Type II secretion system (T2SS), domain F"/>
    <property type="match status" value="2"/>
</dbReference>
<dbReference type="Pfam" id="PF00482">
    <property type="entry name" value="T2SSF"/>
    <property type="match status" value="2"/>
</dbReference>
<dbReference type="PANTHER" id="PTHR30012:SF0">
    <property type="entry name" value="TYPE II SECRETION SYSTEM PROTEIN F-RELATED"/>
    <property type="match status" value="1"/>
</dbReference>
<evidence type="ECO:0000256" key="5">
    <source>
        <dbReference type="ARBA" id="ARBA00022519"/>
    </source>
</evidence>
<dbReference type="InterPro" id="IPR042094">
    <property type="entry name" value="T2SS_GspF_sf"/>
</dbReference>
<comment type="caution">
    <text evidence="12">The sequence shown here is derived from an EMBL/GenBank/DDBJ whole genome shotgun (WGS) entry which is preliminary data.</text>
</comment>
<comment type="similarity">
    <text evidence="2 9">Belongs to the GSP F family.</text>
</comment>
<comment type="subcellular location">
    <subcellularLocation>
        <location evidence="1">Cell inner membrane</location>
        <topology evidence="1">Multi-pass membrane protein</topology>
    </subcellularLocation>
    <subcellularLocation>
        <location evidence="9">Cell membrane</location>
        <topology evidence="9">Multi-pass membrane protein</topology>
    </subcellularLocation>
</comment>
<feature type="transmembrane region" description="Helical" evidence="10">
    <location>
        <begin position="375"/>
        <end position="396"/>
    </location>
</feature>
<reference evidence="13" key="1">
    <citation type="submission" date="2017-09" db="EMBL/GenBank/DDBJ databases">
        <title>Depth-based differentiation of microbial function through sediment-hosted aquifers and enrichment of novel symbionts in the deep terrestrial subsurface.</title>
        <authorList>
            <person name="Probst A.J."/>
            <person name="Ladd B."/>
            <person name="Jarett J.K."/>
            <person name="Geller-Mcgrath D.E."/>
            <person name="Sieber C.M.K."/>
            <person name="Emerson J.B."/>
            <person name="Anantharaman K."/>
            <person name="Thomas B.C."/>
            <person name="Malmstrom R."/>
            <person name="Stieglmeier M."/>
            <person name="Klingl A."/>
            <person name="Woyke T."/>
            <person name="Ryan C.M."/>
            <person name="Banfield J.F."/>
        </authorList>
    </citation>
    <scope>NUCLEOTIDE SEQUENCE [LARGE SCALE GENOMIC DNA]</scope>
</reference>
<evidence type="ECO:0000313" key="12">
    <source>
        <dbReference type="EMBL" id="PIW90292.1"/>
    </source>
</evidence>
<organism evidence="12 13">
    <name type="scientific">Candidatus Nealsonbacteria bacterium CG_4_8_14_3_um_filter_40_11</name>
    <dbReference type="NCBI Taxonomy" id="1974690"/>
    <lineage>
        <taxon>Bacteria</taxon>
        <taxon>Candidatus Nealsoniibacteriota</taxon>
    </lineage>
</organism>
<dbReference type="InterPro" id="IPR001992">
    <property type="entry name" value="T2SS_GspF/T4SS_PilC_CS"/>
</dbReference>
<dbReference type="PANTHER" id="PTHR30012">
    <property type="entry name" value="GENERAL SECRETION PATHWAY PROTEIN"/>
    <property type="match status" value="1"/>
</dbReference>
<protein>
    <recommendedName>
        <fullName evidence="11">Type II secretion system protein GspF domain-containing protein</fullName>
    </recommendedName>
</protein>
<evidence type="ECO:0000313" key="13">
    <source>
        <dbReference type="Proteomes" id="UP000229238"/>
    </source>
</evidence>
<evidence type="ECO:0000259" key="11">
    <source>
        <dbReference type="Pfam" id="PF00482"/>
    </source>
</evidence>
<keyword evidence="7 10" id="KW-1133">Transmembrane helix</keyword>
<dbReference type="PROSITE" id="PS00874">
    <property type="entry name" value="T2SP_F"/>
    <property type="match status" value="1"/>
</dbReference>
<dbReference type="AlphaFoldDB" id="A0A2M7IKB9"/>
<feature type="domain" description="Type II secretion system protein GspF" evidence="11">
    <location>
        <begin position="68"/>
        <end position="191"/>
    </location>
</feature>
<evidence type="ECO:0000256" key="3">
    <source>
        <dbReference type="ARBA" id="ARBA00022448"/>
    </source>
</evidence>
<dbReference type="Proteomes" id="UP000229238">
    <property type="component" value="Unassembled WGS sequence"/>
</dbReference>
<dbReference type="EMBL" id="PFHH01000022">
    <property type="protein sequence ID" value="PIW90292.1"/>
    <property type="molecule type" value="Genomic_DNA"/>
</dbReference>